<organism evidence="1 2">
    <name type="scientific">Camellia lanceoleosa</name>
    <dbReference type="NCBI Taxonomy" id="1840588"/>
    <lineage>
        <taxon>Eukaryota</taxon>
        <taxon>Viridiplantae</taxon>
        <taxon>Streptophyta</taxon>
        <taxon>Embryophyta</taxon>
        <taxon>Tracheophyta</taxon>
        <taxon>Spermatophyta</taxon>
        <taxon>Magnoliopsida</taxon>
        <taxon>eudicotyledons</taxon>
        <taxon>Gunneridae</taxon>
        <taxon>Pentapetalae</taxon>
        <taxon>asterids</taxon>
        <taxon>Ericales</taxon>
        <taxon>Theaceae</taxon>
        <taxon>Camellia</taxon>
    </lineage>
</organism>
<evidence type="ECO:0000313" key="1">
    <source>
        <dbReference type="EMBL" id="KAI8002303.1"/>
    </source>
</evidence>
<name>A0ACC0GNX1_9ERIC</name>
<gene>
    <name evidence="1" type="ORF">LOK49_LG08G00791</name>
</gene>
<sequence length="248" mass="27774">MFCAQIEAPTQNHFFHLFQPPPLPFSLSPLSAAMAALRRLIPAAQPEALRRLGFIDSRAYGSASAAQLQYDYDYEEYSDDSEGSIPGRGVQWVIMGDPLAKKQVYAERLSKLLRVPYISMGSLVRQELHPQSSLYKQEILDRIADIDLVVNFKCSEECLLKHVRNGIYSTGQEFLSMGSSGADVQGAWKEKLCIHAEQSKPLVDYYRKQKKLLDFQVVGAPGETWQGLLAALHLQHMNAVNTSQKLTA</sequence>
<evidence type="ECO:0000313" key="2">
    <source>
        <dbReference type="Proteomes" id="UP001060215"/>
    </source>
</evidence>
<reference evidence="1 2" key="1">
    <citation type="journal article" date="2022" name="Plant J.">
        <title>Chromosome-level genome of Camellia lanceoleosa provides a valuable resource for understanding genome evolution and self-incompatibility.</title>
        <authorList>
            <person name="Gong W."/>
            <person name="Xiao S."/>
            <person name="Wang L."/>
            <person name="Liao Z."/>
            <person name="Chang Y."/>
            <person name="Mo W."/>
            <person name="Hu G."/>
            <person name="Li W."/>
            <person name="Zhao G."/>
            <person name="Zhu H."/>
            <person name="Hu X."/>
            <person name="Ji K."/>
            <person name="Xiang X."/>
            <person name="Song Q."/>
            <person name="Yuan D."/>
            <person name="Jin S."/>
            <person name="Zhang L."/>
        </authorList>
    </citation>
    <scope>NUCLEOTIDE SEQUENCE [LARGE SCALE GENOMIC DNA]</scope>
    <source>
        <strain evidence="1">SQ_2022a</strain>
    </source>
</reference>
<accession>A0ACC0GNX1</accession>
<keyword evidence="2" id="KW-1185">Reference proteome</keyword>
<dbReference type="Proteomes" id="UP001060215">
    <property type="component" value="Chromosome 9"/>
</dbReference>
<protein>
    <submittedName>
        <fullName evidence="1">Uncharacterized protein</fullName>
    </submittedName>
</protein>
<proteinExistence type="predicted"/>
<comment type="caution">
    <text evidence="1">The sequence shown here is derived from an EMBL/GenBank/DDBJ whole genome shotgun (WGS) entry which is preliminary data.</text>
</comment>
<dbReference type="EMBL" id="CM045766">
    <property type="protein sequence ID" value="KAI8002303.1"/>
    <property type="molecule type" value="Genomic_DNA"/>
</dbReference>